<dbReference type="Proteomes" id="UP000294682">
    <property type="component" value="Unassembled WGS sequence"/>
</dbReference>
<dbReference type="FunFam" id="1.20.1510.10:FF:000006">
    <property type="entry name" value="Divalent cation efflux transporter"/>
    <property type="match status" value="1"/>
</dbReference>
<evidence type="ECO:0000256" key="3">
    <source>
        <dbReference type="ARBA" id="ARBA00022448"/>
    </source>
</evidence>
<dbReference type="EMBL" id="SLUK01000007">
    <property type="protein sequence ID" value="TCL43027.1"/>
    <property type="molecule type" value="Genomic_DNA"/>
</dbReference>
<evidence type="ECO:0000256" key="1">
    <source>
        <dbReference type="ARBA" id="ARBA00004141"/>
    </source>
</evidence>
<dbReference type="InterPro" id="IPR002524">
    <property type="entry name" value="Cation_efflux"/>
</dbReference>
<feature type="transmembrane region" description="Helical" evidence="7">
    <location>
        <begin position="12"/>
        <end position="37"/>
    </location>
</feature>
<dbReference type="PANTHER" id="PTHR43840">
    <property type="entry name" value="MITOCHONDRIAL METAL TRANSPORTER 1-RELATED"/>
    <property type="match status" value="1"/>
</dbReference>
<dbReference type="AlphaFoldDB" id="A0A9X8UIT1"/>
<protein>
    <submittedName>
        <fullName evidence="10">Cation diffusion facilitator family transporter</fullName>
    </submittedName>
</protein>
<keyword evidence="6 7" id="KW-0472">Membrane</keyword>
<dbReference type="SUPFAM" id="SSF160240">
    <property type="entry name" value="Cation efflux protein cytoplasmic domain-like"/>
    <property type="match status" value="1"/>
</dbReference>
<keyword evidence="5 7" id="KW-1133">Transmembrane helix</keyword>
<dbReference type="PANTHER" id="PTHR43840:SF15">
    <property type="entry name" value="MITOCHONDRIAL METAL TRANSPORTER 1-RELATED"/>
    <property type="match status" value="1"/>
</dbReference>
<evidence type="ECO:0000256" key="2">
    <source>
        <dbReference type="ARBA" id="ARBA00008114"/>
    </source>
</evidence>
<dbReference type="NCBIfam" id="TIGR01297">
    <property type="entry name" value="CDF"/>
    <property type="match status" value="1"/>
</dbReference>
<dbReference type="InterPro" id="IPR027470">
    <property type="entry name" value="Cation_efflux_CTD"/>
</dbReference>
<feature type="domain" description="Cation efflux protein cytoplasmic" evidence="9">
    <location>
        <begin position="212"/>
        <end position="287"/>
    </location>
</feature>
<dbReference type="InterPro" id="IPR058533">
    <property type="entry name" value="Cation_efflux_TM"/>
</dbReference>
<gene>
    <name evidence="10" type="ORF">EDD78_107129</name>
</gene>
<evidence type="ECO:0000256" key="4">
    <source>
        <dbReference type="ARBA" id="ARBA00022692"/>
    </source>
</evidence>
<comment type="similarity">
    <text evidence="2">Belongs to the cation diffusion facilitator (CDF) transporter (TC 2.A.4) family.</text>
</comment>
<reference evidence="10 11" key="1">
    <citation type="submission" date="2019-03" db="EMBL/GenBank/DDBJ databases">
        <title>Genomic Encyclopedia of Type Strains, Phase IV (KMG-IV): sequencing the most valuable type-strain genomes for metagenomic binning, comparative biology and taxonomic classification.</title>
        <authorList>
            <person name="Goeker M."/>
        </authorList>
    </citation>
    <scope>NUCLEOTIDE SEQUENCE [LARGE SCALE GENOMIC DNA]</scope>
    <source>
        <strain evidence="10 11">DSM 100433</strain>
    </source>
</reference>
<evidence type="ECO:0000256" key="6">
    <source>
        <dbReference type="ARBA" id="ARBA00023136"/>
    </source>
</evidence>
<comment type="subcellular location">
    <subcellularLocation>
        <location evidence="1">Membrane</location>
        <topology evidence="1">Multi-pass membrane protein</topology>
    </subcellularLocation>
</comment>
<dbReference type="Gene3D" id="3.30.70.1350">
    <property type="entry name" value="Cation efflux protein, cytoplasmic domain"/>
    <property type="match status" value="1"/>
</dbReference>
<dbReference type="RefSeq" id="WP_132084741.1">
    <property type="nucleotide sequence ID" value="NZ_JADNAH010000002.1"/>
</dbReference>
<feature type="domain" description="Cation efflux protein transmembrane" evidence="8">
    <location>
        <begin position="14"/>
        <end position="206"/>
    </location>
</feature>
<evidence type="ECO:0000256" key="5">
    <source>
        <dbReference type="ARBA" id="ARBA00022989"/>
    </source>
</evidence>
<dbReference type="SUPFAM" id="SSF161111">
    <property type="entry name" value="Cation efflux protein transmembrane domain-like"/>
    <property type="match status" value="1"/>
</dbReference>
<comment type="caution">
    <text evidence="10">The sequence shown here is derived from an EMBL/GenBank/DDBJ whole genome shotgun (WGS) entry which is preliminary data.</text>
</comment>
<dbReference type="Pfam" id="PF16916">
    <property type="entry name" value="ZT_dimer"/>
    <property type="match status" value="1"/>
</dbReference>
<evidence type="ECO:0000256" key="7">
    <source>
        <dbReference type="SAM" id="Phobius"/>
    </source>
</evidence>
<evidence type="ECO:0000313" key="10">
    <source>
        <dbReference type="EMBL" id="TCL43027.1"/>
    </source>
</evidence>
<sequence length="289" mass="30729">MKKCDERVALRVSRVSIGVNLLLSALKFMAGLLAHSGAMLSDAVHSASDVLSTLVVMVGVRLAGKEPDWDHPYGHERLESVAALLLAGMLALTGLLIGVQGVRHVLNPGALQVPGALALWAAALSIGVKEWMYRYTKRAAQKTGSDALMADAWHHRSDALSSVGSFLGIFGARLGFPLLDPLAAAVIALFILRAAFGIARDSVGRLTDRACDEEIAARMRAAILAQPGVLSLDELRTRVFGSRLYADVAIGADGSMTLYQAHAIAEGVHVALEREFPALKHCTVHVNAL</sequence>
<dbReference type="Pfam" id="PF01545">
    <property type="entry name" value="Cation_efflux"/>
    <property type="match status" value="1"/>
</dbReference>
<dbReference type="GO" id="GO:0016020">
    <property type="term" value="C:membrane"/>
    <property type="evidence" value="ECO:0007669"/>
    <property type="project" value="UniProtKB-SubCell"/>
</dbReference>
<dbReference type="GO" id="GO:0008324">
    <property type="term" value="F:monoatomic cation transmembrane transporter activity"/>
    <property type="evidence" value="ECO:0007669"/>
    <property type="project" value="InterPro"/>
</dbReference>
<organism evidence="10 11">
    <name type="scientific">Harryflintia acetispora</name>
    <dbReference type="NCBI Taxonomy" id="1849041"/>
    <lineage>
        <taxon>Bacteria</taxon>
        <taxon>Bacillati</taxon>
        <taxon>Bacillota</taxon>
        <taxon>Clostridia</taxon>
        <taxon>Eubacteriales</taxon>
        <taxon>Oscillospiraceae</taxon>
        <taxon>Harryflintia</taxon>
    </lineage>
</organism>
<keyword evidence="3" id="KW-0813">Transport</keyword>
<dbReference type="InterPro" id="IPR050291">
    <property type="entry name" value="CDF_Transporter"/>
</dbReference>
<dbReference type="Gene3D" id="1.20.1510.10">
    <property type="entry name" value="Cation efflux protein transmembrane domain"/>
    <property type="match status" value="1"/>
</dbReference>
<dbReference type="InterPro" id="IPR036837">
    <property type="entry name" value="Cation_efflux_CTD_sf"/>
</dbReference>
<keyword evidence="11" id="KW-1185">Reference proteome</keyword>
<name>A0A9X8UIT1_9FIRM</name>
<keyword evidence="4 7" id="KW-0812">Transmembrane</keyword>
<evidence type="ECO:0000259" key="8">
    <source>
        <dbReference type="Pfam" id="PF01545"/>
    </source>
</evidence>
<evidence type="ECO:0000313" key="11">
    <source>
        <dbReference type="Proteomes" id="UP000294682"/>
    </source>
</evidence>
<feature type="transmembrane region" description="Helical" evidence="7">
    <location>
        <begin position="111"/>
        <end position="128"/>
    </location>
</feature>
<proteinExistence type="inferred from homology"/>
<accession>A0A9X8UIT1</accession>
<evidence type="ECO:0000259" key="9">
    <source>
        <dbReference type="Pfam" id="PF16916"/>
    </source>
</evidence>
<feature type="transmembrane region" description="Helical" evidence="7">
    <location>
        <begin position="81"/>
        <end position="99"/>
    </location>
</feature>
<dbReference type="InterPro" id="IPR027469">
    <property type="entry name" value="Cation_efflux_TMD_sf"/>
</dbReference>